<dbReference type="Proteomes" id="UP000308600">
    <property type="component" value="Unassembled WGS sequence"/>
</dbReference>
<gene>
    <name evidence="1" type="ORF">BDN72DRAFT_815220</name>
</gene>
<name>A0ACD3B442_9AGAR</name>
<accession>A0ACD3B442</accession>
<evidence type="ECO:0000313" key="1">
    <source>
        <dbReference type="EMBL" id="TFK73088.1"/>
    </source>
</evidence>
<sequence>MWPIRSLHLWLGAGYVALGVVNASITVYYPEGQNPFATTTAGAANYTGAAAYDPTTLQPPPVPTGQVFQYNVPLQNGGTPGLSIPIPAGFLGFSIEMSVVNQVVGKNSSIIQVPFLNLMSNLQQRSGRVLVRVGGNTQDTATLVPSTPDGKILEKDIAGASGPTQTPPLIFTPDLLTMLRSVSSFVNVRWFLGIPFNDTSNWRLGIVESGQSIIGDYLLGFQAGNEPDLYARHGHRPANYSPTDYFNEFGQLAQALQADTNVLNPHQLIGPNIASADWQPDQVWSTGFITTYSADLAFLAVEHYPTDNCFAQFGVGNPQDPQALFGQFLSHSFQQGLVAPYLASTLLAQQSGKQFLMMETNTASCGGFAGLSDAFGAALWGLDFAMQMAFSNFTGALMHVGGQSVFYNPFTPPPTNQSTFHQWTVGPIYYSALVMAEAMGPSNDTQVLDLAVNNGSNYTPGYAFYENGNPVRLALFNFNSDPSGASTATANVTINNPDGSSATPSQVQVKYLLAPSVSQKYNFTWANQTFGDVFQSDGRPVGTEQIETVNCDNGICSITIPAPGFALVFLTSNSETETAGAPSTTFATTAVTKLHNTASVDPAVLATSNGHTDMGDHVGSTSPGSVSGATALVVVPGLTVLIAVVAGLAVVRRGML</sequence>
<organism evidence="1 2">
    <name type="scientific">Pluteus cervinus</name>
    <dbReference type="NCBI Taxonomy" id="181527"/>
    <lineage>
        <taxon>Eukaryota</taxon>
        <taxon>Fungi</taxon>
        <taxon>Dikarya</taxon>
        <taxon>Basidiomycota</taxon>
        <taxon>Agaricomycotina</taxon>
        <taxon>Agaricomycetes</taxon>
        <taxon>Agaricomycetidae</taxon>
        <taxon>Agaricales</taxon>
        <taxon>Pluteineae</taxon>
        <taxon>Pluteaceae</taxon>
        <taxon>Pluteus</taxon>
    </lineage>
</organism>
<keyword evidence="2" id="KW-1185">Reference proteome</keyword>
<proteinExistence type="predicted"/>
<reference evidence="1 2" key="1">
    <citation type="journal article" date="2019" name="Nat. Ecol. Evol.">
        <title>Megaphylogeny resolves global patterns of mushroom evolution.</title>
        <authorList>
            <person name="Varga T."/>
            <person name="Krizsan K."/>
            <person name="Foldi C."/>
            <person name="Dima B."/>
            <person name="Sanchez-Garcia M."/>
            <person name="Sanchez-Ramirez S."/>
            <person name="Szollosi G.J."/>
            <person name="Szarkandi J.G."/>
            <person name="Papp V."/>
            <person name="Albert L."/>
            <person name="Andreopoulos W."/>
            <person name="Angelini C."/>
            <person name="Antonin V."/>
            <person name="Barry K.W."/>
            <person name="Bougher N.L."/>
            <person name="Buchanan P."/>
            <person name="Buyck B."/>
            <person name="Bense V."/>
            <person name="Catcheside P."/>
            <person name="Chovatia M."/>
            <person name="Cooper J."/>
            <person name="Damon W."/>
            <person name="Desjardin D."/>
            <person name="Finy P."/>
            <person name="Geml J."/>
            <person name="Haridas S."/>
            <person name="Hughes K."/>
            <person name="Justo A."/>
            <person name="Karasinski D."/>
            <person name="Kautmanova I."/>
            <person name="Kiss B."/>
            <person name="Kocsube S."/>
            <person name="Kotiranta H."/>
            <person name="LaButti K.M."/>
            <person name="Lechner B.E."/>
            <person name="Liimatainen K."/>
            <person name="Lipzen A."/>
            <person name="Lukacs Z."/>
            <person name="Mihaltcheva S."/>
            <person name="Morgado L.N."/>
            <person name="Niskanen T."/>
            <person name="Noordeloos M.E."/>
            <person name="Ohm R.A."/>
            <person name="Ortiz-Santana B."/>
            <person name="Ovrebo C."/>
            <person name="Racz N."/>
            <person name="Riley R."/>
            <person name="Savchenko A."/>
            <person name="Shiryaev A."/>
            <person name="Soop K."/>
            <person name="Spirin V."/>
            <person name="Szebenyi C."/>
            <person name="Tomsovsky M."/>
            <person name="Tulloss R.E."/>
            <person name="Uehling J."/>
            <person name="Grigoriev I.V."/>
            <person name="Vagvolgyi C."/>
            <person name="Papp T."/>
            <person name="Martin F.M."/>
            <person name="Miettinen O."/>
            <person name="Hibbett D.S."/>
            <person name="Nagy L.G."/>
        </authorList>
    </citation>
    <scope>NUCLEOTIDE SEQUENCE [LARGE SCALE GENOMIC DNA]</scope>
    <source>
        <strain evidence="1 2">NL-1719</strain>
    </source>
</reference>
<dbReference type="EMBL" id="ML208279">
    <property type="protein sequence ID" value="TFK73088.1"/>
    <property type="molecule type" value="Genomic_DNA"/>
</dbReference>
<evidence type="ECO:0000313" key="2">
    <source>
        <dbReference type="Proteomes" id="UP000308600"/>
    </source>
</evidence>
<protein>
    <submittedName>
        <fullName evidence="1">Uncharacterized protein</fullName>
    </submittedName>
</protein>